<evidence type="ECO:0000256" key="4">
    <source>
        <dbReference type="ARBA" id="ARBA00022723"/>
    </source>
</evidence>
<keyword evidence="6 10" id="KW-0833">Ubl conjugation pathway</keyword>
<evidence type="ECO:0000313" key="15">
    <source>
        <dbReference type="Proteomes" id="UP001208570"/>
    </source>
</evidence>
<dbReference type="SUPFAM" id="SSF46785">
    <property type="entry name" value="Winged helix' DNA-binding domain"/>
    <property type="match status" value="1"/>
</dbReference>
<evidence type="ECO:0000256" key="9">
    <source>
        <dbReference type="PROSITE-ProRule" id="PRU00508"/>
    </source>
</evidence>
<protein>
    <recommendedName>
        <fullName evidence="10">E3 ubiquitin-protein ligase</fullName>
        <ecNumber evidence="10">2.3.2.27</ecNumber>
    </recommendedName>
</protein>
<dbReference type="InterPro" id="IPR036390">
    <property type="entry name" value="WH_DNA-bd_sf"/>
</dbReference>
<feature type="compositionally biased region" description="Acidic residues" evidence="11">
    <location>
        <begin position="79"/>
        <end position="92"/>
    </location>
</feature>
<evidence type="ECO:0000256" key="7">
    <source>
        <dbReference type="ARBA" id="ARBA00022833"/>
    </source>
</evidence>
<evidence type="ECO:0000256" key="2">
    <source>
        <dbReference type="ARBA" id="ARBA00004906"/>
    </source>
</evidence>
<gene>
    <name evidence="14" type="ORF">LSH36_1g24069</name>
</gene>
<dbReference type="EC" id="2.3.2.27" evidence="10"/>
<dbReference type="InterPro" id="IPR042065">
    <property type="entry name" value="E3_ELL-like"/>
</dbReference>
<dbReference type="SMART" id="SM00671">
    <property type="entry name" value="SEL1"/>
    <property type="match status" value="11"/>
</dbReference>
<organism evidence="14 15">
    <name type="scientific">Paralvinella palmiformis</name>
    <dbReference type="NCBI Taxonomy" id="53620"/>
    <lineage>
        <taxon>Eukaryota</taxon>
        <taxon>Metazoa</taxon>
        <taxon>Spiralia</taxon>
        <taxon>Lophotrochozoa</taxon>
        <taxon>Annelida</taxon>
        <taxon>Polychaeta</taxon>
        <taxon>Sedentaria</taxon>
        <taxon>Canalipalpata</taxon>
        <taxon>Terebellida</taxon>
        <taxon>Terebelliformia</taxon>
        <taxon>Alvinellidae</taxon>
        <taxon>Paralvinella</taxon>
    </lineage>
</organism>
<keyword evidence="15" id="KW-1185">Reference proteome</keyword>
<evidence type="ECO:0000256" key="10">
    <source>
        <dbReference type="RuleBase" id="RU366018"/>
    </source>
</evidence>
<evidence type="ECO:0000256" key="3">
    <source>
        <dbReference type="ARBA" id="ARBA00022679"/>
    </source>
</evidence>
<dbReference type="SUPFAM" id="SSF81901">
    <property type="entry name" value="HCP-like"/>
    <property type="match status" value="3"/>
</dbReference>
<dbReference type="InterPro" id="IPR044046">
    <property type="entry name" value="E3_ligase_UBR-like_C"/>
</dbReference>
<feature type="compositionally biased region" description="Polar residues" evidence="11">
    <location>
        <begin position="103"/>
        <end position="118"/>
    </location>
</feature>
<dbReference type="CDD" id="cd19672">
    <property type="entry name" value="UBR-box_UBR1_like"/>
    <property type="match status" value="1"/>
</dbReference>
<dbReference type="Gene3D" id="3.30.1390.10">
    <property type="match status" value="1"/>
</dbReference>
<dbReference type="Gene3D" id="1.10.10.2670">
    <property type="entry name" value="E3 ubiquitin-protein ligase"/>
    <property type="match status" value="1"/>
</dbReference>
<dbReference type="SUPFAM" id="SSF54736">
    <property type="entry name" value="ClpS-like"/>
    <property type="match status" value="1"/>
</dbReference>
<dbReference type="InterPro" id="IPR014719">
    <property type="entry name" value="Ribosomal_bL12_C/ClpS-like"/>
</dbReference>
<dbReference type="PANTHER" id="PTHR21497:SF24">
    <property type="entry name" value="E3 UBIQUITIN-PROTEIN LIGASE UBR1"/>
    <property type="match status" value="1"/>
</dbReference>
<dbReference type="InterPro" id="IPR039164">
    <property type="entry name" value="UBR1-like"/>
</dbReference>
<evidence type="ECO:0000313" key="14">
    <source>
        <dbReference type="EMBL" id="KAK2170733.1"/>
    </source>
</evidence>
<dbReference type="GO" id="GO:0016567">
    <property type="term" value="P:protein ubiquitination"/>
    <property type="evidence" value="ECO:0007669"/>
    <property type="project" value="UniProtKB-UniRule"/>
</dbReference>
<dbReference type="GO" id="GO:0061630">
    <property type="term" value="F:ubiquitin protein ligase activity"/>
    <property type="evidence" value="ECO:0007669"/>
    <property type="project" value="UniProtKB-UniRule"/>
</dbReference>
<comment type="catalytic activity">
    <reaction evidence="1 10">
        <text>S-ubiquitinyl-[E2 ubiquitin-conjugating enzyme]-L-cysteine + [acceptor protein]-L-lysine = [E2 ubiquitin-conjugating enzyme]-L-cysteine + N(6)-ubiquitinyl-[acceptor protein]-L-lysine.</text>
        <dbReference type="EC" id="2.3.2.27"/>
    </reaction>
</comment>
<dbReference type="Gene3D" id="1.25.40.10">
    <property type="entry name" value="Tetratricopeptide repeat domain"/>
    <property type="match status" value="3"/>
</dbReference>
<reference evidence="14" key="1">
    <citation type="journal article" date="2023" name="Mol. Biol. Evol.">
        <title>Third-Generation Sequencing Reveals the Adaptive Role of the Epigenome in Three Deep-Sea Polychaetes.</title>
        <authorList>
            <person name="Perez M."/>
            <person name="Aroh O."/>
            <person name="Sun Y."/>
            <person name="Lan Y."/>
            <person name="Juniper S.K."/>
            <person name="Young C.R."/>
            <person name="Angers B."/>
            <person name="Qian P.Y."/>
        </authorList>
    </citation>
    <scope>NUCLEOTIDE SEQUENCE</scope>
    <source>
        <strain evidence="14">P08H-3</strain>
    </source>
</reference>
<dbReference type="InterPro" id="IPR006597">
    <property type="entry name" value="Sel1-like"/>
</dbReference>
<dbReference type="InterPro" id="IPR003126">
    <property type="entry name" value="Znf_UBR"/>
</dbReference>
<evidence type="ECO:0000256" key="1">
    <source>
        <dbReference type="ARBA" id="ARBA00000900"/>
    </source>
</evidence>
<keyword evidence="12" id="KW-0732">Signal</keyword>
<dbReference type="InterPro" id="IPR003769">
    <property type="entry name" value="ClpS_core"/>
</dbReference>
<dbReference type="InterPro" id="IPR011990">
    <property type="entry name" value="TPR-like_helical_dom_sf"/>
</dbReference>
<feature type="signal peptide" evidence="12">
    <location>
        <begin position="1"/>
        <end position="21"/>
    </location>
</feature>
<feature type="zinc finger region" description="UBR-type" evidence="9">
    <location>
        <begin position="895"/>
        <end position="966"/>
    </location>
</feature>
<dbReference type="GO" id="GO:0071596">
    <property type="term" value="P:ubiquitin-dependent protein catabolic process via the N-end rule pathway"/>
    <property type="evidence" value="ECO:0007669"/>
    <property type="project" value="UniProtKB-UniRule"/>
</dbReference>
<evidence type="ECO:0000259" key="13">
    <source>
        <dbReference type="PROSITE" id="PS51157"/>
    </source>
</evidence>
<accession>A0AAD9KFM1</accession>
<dbReference type="SMART" id="SM00396">
    <property type="entry name" value="ZnF_UBR1"/>
    <property type="match status" value="1"/>
</dbReference>
<dbReference type="GO" id="GO:0000151">
    <property type="term" value="C:ubiquitin ligase complex"/>
    <property type="evidence" value="ECO:0007669"/>
    <property type="project" value="TreeGrafter"/>
</dbReference>
<evidence type="ECO:0000256" key="5">
    <source>
        <dbReference type="ARBA" id="ARBA00022771"/>
    </source>
</evidence>
<dbReference type="Pfam" id="PF18995">
    <property type="entry name" value="PRT6_C"/>
    <property type="match status" value="1"/>
</dbReference>
<feature type="compositionally biased region" description="Polar residues" evidence="11">
    <location>
        <begin position="50"/>
        <end position="69"/>
    </location>
</feature>
<keyword evidence="5 10" id="KW-0863">Zinc-finger</keyword>
<comment type="similarity">
    <text evidence="8 10">Belongs to the E3 ubiquitin-protein ligase UBR1-like family.</text>
</comment>
<dbReference type="GO" id="GO:0008270">
    <property type="term" value="F:zinc ion binding"/>
    <property type="evidence" value="ECO:0007669"/>
    <property type="project" value="UniProtKB-UniRule"/>
</dbReference>
<dbReference type="Pfam" id="PF08238">
    <property type="entry name" value="Sel1"/>
    <property type="match status" value="11"/>
</dbReference>
<feature type="region of interest" description="Disordered" evidence="11">
    <location>
        <begin position="31"/>
        <end position="158"/>
    </location>
</feature>
<comment type="caution">
    <text evidence="14">The sequence shown here is derived from an EMBL/GenBank/DDBJ whole genome shotgun (WGS) entry which is preliminary data.</text>
</comment>
<keyword evidence="7 10" id="KW-0862">Zinc</keyword>
<name>A0AAD9KFM1_9ANNE</name>
<dbReference type="PROSITE" id="PS51157">
    <property type="entry name" value="ZF_UBR"/>
    <property type="match status" value="1"/>
</dbReference>
<dbReference type="Gene3D" id="2.10.110.30">
    <property type="match status" value="1"/>
</dbReference>
<dbReference type="Proteomes" id="UP001208570">
    <property type="component" value="Unassembled WGS sequence"/>
</dbReference>
<evidence type="ECO:0000256" key="12">
    <source>
        <dbReference type="SAM" id="SignalP"/>
    </source>
</evidence>
<feature type="domain" description="UBR-type" evidence="13">
    <location>
        <begin position="895"/>
        <end position="966"/>
    </location>
</feature>
<dbReference type="InterPro" id="IPR055194">
    <property type="entry name" value="UBR1-like_WH"/>
</dbReference>
<dbReference type="GO" id="GO:0005737">
    <property type="term" value="C:cytoplasm"/>
    <property type="evidence" value="ECO:0007669"/>
    <property type="project" value="TreeGrafter"/>
</dbReference>
<dbReference type="Pfam" id="PF22960">
    <property type="entry name" value="WHD_UBR1"/>
    <property type="match status" value="1"/>
</dbReference>
<evidence type="ECO:0000256" key="6">
    <source>
        <dbReference type="ARBA" id="ARBA00022786"/>
    </source>
</evidence>
<keyword evidence="3 10" id="KW-0808">Transferase</keyword>
<evidence type="ECO:0000256" key="8">
    <source>
        <dbReference type="ARBA" id="ARBA00046341"/>
    </source>
</evidence>
<feature type="region of interest" description="Disordered" evidence="11">
    <location>
        <begin position="1730"/>
        <end position="1751"/>
    </location>
</feature>
<dbReference type="Pfam" id="PF02617">
    <property type="entry name" value="ClpS"/>
    <property type="match status" value="1"/>
</dbReference>
<sequence length="2639" mass="299163">MKRKLFLCVVCLAALYHLVQAEDVPQDFAKENSVEDSSKHKTVNPVPISDVSNQGQDTQESDIQLNVDKTGTGVKDVLPEDVDLSSESEELSLETSKNKVSDEGQSSSDKMSSEQQVSSDEEPNNEQILLPDTRQTQSDVEAETVAQEPESKFSVDNVFPDPINFDSLDTTTIEQVSKVRVNKNTLHTTIRFTPDKNGHVRTLKYVQTKMQGGDVIFEKEESWETNRLVRERDARSSVHNDITDNIQFEAGSENRDNTVVMGLIPDEDEEEEEYLAVEQKRANELFEEAQELLRIKSKKSTDKAFLYLEEAALLNHTKSIELIAEALLFGDNLPQNVTRARELYNLLAMIGSPRGQTGLGFMYTTGVAVNSSQAKSLIYMTFAALGGDSFAQMALGYRYWAGLGVEPNCETALTYYRKVATKVAEEMTLSGGIAVQRVRLLDEAENPGSQGAFLDQDLVQYYQFLADKGDVQAQVGLGQLYYQGGRGIEVNHERAFNYFLHAAEAGNANAMAFLGKMYSEGSNIVQANNDTAYNYFKKAAEKGNPVGQSGLGLIYLYGKGVKQDFSKAFKYFTLAAEQGWVDGQLQLGIMYYTGNGIRRDYKMALKYFQLASRSGHVLAIYNLAQMHATGTGVLRACHTATEFFKNVAERGHWSDMLMDAHAMYKEGNIGGALLKYAFLAELGYEVAQSNVAYILDQGETDMFNENETYQRALFQWNRAASQGYNIARIKIGDYHFYGYGTEIDYETAAAHYRMASEQQPNAQAMFNLGYMHEQGLGMKQDIHLAKRFYDMAAETSTDAQVPVNLALMKLGIYFLRDYFVENLEEAFRRNTIKQALTEHWAQYVPSVFTAKPDADPGREERKAEKFLFRPMETFLCNGEPSEVFRLLKQKDQPPVLCGKVFKVGEPTYSCRDCSMDSTCVLCIECFQKSAHKKHRYKMSTSGGGGYCDCGDREAWKSEPFCTLHKEGSQSQQNTNPIDNLPDDIRKRATQIFYSSVSYVRTMLLWDGTEEPPPSLKPVGERKDTFVTVLFNDEIHTYDQVIGSLEKAINCTRKEAVEHATTVDREGRSPIRYGRQSECCEVKRIIERYTNRGGSEPLRVVVMHSSVVSHQTFAQKMLNWLQEIIAKSDGLRQLFCSLSLQTWPGRDKCIVEEMMLADTQLWKACRIQSHQLFMSGILRDQESKKQFAILFTKMYPCLMKAFIQDDHDHSVCAISEAVQIFTVPTLNYSKVMVNYVRDDLNRKVSITSASVQLFTVHTLAKMLITDHDLLHVILSTFLRECQTKLNDKNKLAFEKQPHPPSFRRAQYMLYDLKYALTCIPQPEEWTPKLRTNFLHGIEDLMQLFKYIQGMDSVVRQATEHLMFEPEWEGAFNLQLKLQDIIYMIVDWAGSDMEVLRKTTILTLDAARDCWDPESSTVSISLFGHKAECIDYSIAKGPVSIHLPVTRFLAGLLPKQILLGAPMEQICGESELSPVALMEPSLRCQVLVAQASAGMWRRNGYALVNQIYFYHNVRCRSEMYDRDILMLQVGAAMIDPDEFLIHVLYKFGVQKWLEPPKPMSDDDKEKDKECDNHRQIVSLADELLHMLIVILNERYIVGIGAVGPQDSTKREIIHQLCIQPMAHSELIKALPDYPYHEISIDEVVHEVATFHMPKNITGKGIYEVKPSYYKEYTPFFYHYAKTEQAKWGTLWSNGSMLDHRSLPPCSNLGVGISEGCFIFDFASLPLESEEAHRKRLSKQDKDKPGATSGQAFVPPVPPKFSAGFRPIIRILCCDTFINLIRMVLERAQAKYVRWYTDAHLDKVFHLIGLALHEEKRAHADNDASFVFIQKALKENEGGSLFSMLEKLVGHGNITHASQIDLLNCLLRYFVEVRQLRDSTYKPDLTAYPVLTADQLEAKRKKEKKAMADMRRQRIMNMMSKMQKNFIKDNKSIWEETALEQPTMEEGSNVTMAEILAATDHPVGVGPNRTEAYVGPPVRHICILCQEKEDIMHNGRAMVLAGLIQKSTVLSKKRGGEKREDAESYDPLFMPSTRNIGAFVSSCGHTMHSDCWQKFYDSVVTKERRRMRRVLHQSSYNVEKCEFLCPLCECLANTVIPIIPCLPTLLKQREKTEVQLSLNDWLDGIQKTVNNSIQEDQDSVEESFLFVPCPLSSITKMMAESVAKNFQLLFDYVYDDASNHFSDSITTVLRKFSTDCYTFGLGVQPDESNTRVPIMGWSSCAFSIMAVELCLREEKKPLFGSLTSRCQDCLNALVRYSAVCSQVMQQDMVRKHCIRLLSALVIGNRKDRHVPAMPHIQDIDLFHYLVCLCLSLPTLYAEDDPTATKLTRIPTGGLNDHHVLKLVFTAHLVQVILAAELEPCDSMETDTDEEDMKLLQLYTKIKQLNGQQVTSPPSVHQIKTYIKDVCLPFLRCCTLFFNQLTEVRPPSGLFDDSSNQFELMCGYLDLPIDLHKLFEQSELLTQFVQSWCSRTDEPINSIVYPPLPNQLVTLPDDYSELINRISTFTCPKSDGDDSRAPTLCLICGVILCSQSYCCQAELDGKTVGAATAHAETCGAGTCLFLRVRECQVLLLYGRTKGCFSAPPYLDVYGETDQGLRRGNPLHLCHERYKKLQTMWLNHRIPEEIAHVLESNTNLLSIEWYNL</sequence>
<feature type="compositionally biased region" description="Basic and acidic residues" evidence="11">
    <location>
        <begin position="1730"/>
        <end position="1742"/>
    </location>
</feature>
<evidence type="ECO:0000256" key="11">
    <source>
        <dbReference type="SAM" id="MobiDB-lite"/>
    </source>
</evidence>
<comment type="function">
    <text evidence="10">Ubiquitin ligase protein which is a component of the N-end rule pathway. Recognizes and binds to proteins bearing specific N-terminal residues that are destabilizing according to the N-end rule, leading to their ubiquitination and subsequent degradation.</text>
</comment>
<feature type="chain" id="PRO_5042157808" description="E3 ubiquitin-protein ligase" evidence="12">
    <location>
        <begin position="22"/>
        <end position="2639"/>
    </location>
</feature>
<keyword evidence="4 10" id="KW-0479">Metal-binding</keyword>
<dbReference type="PANTHER" id="PTHR21497">
    <property type="entry name" value="UBIQUITIN LIGASE E3 ALPHA-RELATED"/>
    <property type="match status" value="1"/>
</dbReference>
<proteinExistence type="inferred from homology"/>
<comment type="pathway">
    <text evidence="2 10">Protein modification; protein ubiquitination.</text>
</comment>
<dbReference type="Pfam" id="PF02207">
    <property type="entry name" value="zf-UBR"/>
    <property type="match status" value="1"/>
</dbReference>
<dbReference type="EMBL" id="JAODUP010000001">
    <property type="protein sequence ID" value="KAK2170733.1"/>
    <property type="molecule type" value="Genomic_DNA"/>
</dbReference>
<dbReference type="FunFam" id="2.10.110.30:FF:000001">
    <property type="entry name" value="E3 ubiquitin-protein ligase UBR2 isoform 1"/>
    <property type="match status" value="1"/>
</dbReference>
<dbReference type="FunFam" id="3.30.1390.10:FF:000003">
    <property type="entry name" value="E3 ubiquitin-protein ligase UBR2 isoform X1"/>
    <property type="match status" value="1"/>
</dbReference>